<evidence type="ECO:0000313" key="3">
    <source>
        <dbReference type="Proteomes" id="UP000028073"/>
    </source>
</evidence>
<reference evidence="2 3" key="1">
    <citation type="submission" date="2014-06" db="EMBL/GenBank/DDBJ databases">
        <title>Whole Genome Sequences of Three Symbiotic Endozoicomonas Bacteria.</title>
        <authorList>
            <person name="Neave M.J."/>
            <person name="Apprill A."/>
            <person name="Voolstra C.R."/>
        </authorList>
    </citation>
    <scope>NUCLEOTIDE SEQUENCE [LARGE SCALE GENOMIC DNA]</scope>
    <source>
        <strain evidence="2 3">DSM 25634</strain>
    </source>
</reference>
<name>A0A081N1D8_9GAMM</name>
<feature type="non-terminal residue" evidence="2">
    <location>
        <position position="1"/>
    </location>
</feature>
<evidence type="ECO:0000256" key="1">
    <source>
        <dbReference type="SAM" id="MobiDB-lite"/>
    </source>
</evidence>
<protein>
    <submittedName>
        <fullName evidence="2">Uncharacterized protein</fullName>
    </submittedName>
</protein>
<evidence type="ECO:0000313" key="2">
    <source>
        <dbReference type="EMBL" id="KEQ12261.1"/>
    </source>
</evidence>
<comment type="caution">
    <text evidence="2">The sequence shown here is derived from an EMBL/GenBank/DDBJ whole genome shotgun (WGS) entry which is preliminary data.</text>
</comment>
<dbReference type="Proteomes" id="UP000028073">
    <property type="component" value="Unassembled WGS sequence"/>
</dbReference>
<accession>A0A081N1D8</accession>
<dbReference type="RefSeq" id="WP_034842818.1">
    <property type="nucleotide sequence ID" value="NZ_JOKH01000010.1"/>
</dbReference>
<feature type="region of interest" description="Disordered" evidence="1">
    <location>
        <begin position="54"/>
        <end position="73"/>
    </location>
</feature>
<dbReference type="AlphaFoldDB" id="A0A081N1D8"/>
<keyword evidence="3" id="KW-1185">Reference proteome</keyword>
<proteinExistence type="predicted"/>
<sequence>AISHEHLIRFYYSMSARSFDPKAKEYNFLEAAEKTFLAFANTLHIDLSPDAQRQLAEVQAQPHDRSRQYAKSG</sequence>
<dbReference type="EMBL" id="JOKH01000010">
    <property type="protein sequence ID" value="KEQ12261.1"/>
    <property type="molecule type" value="Genomic_DNA"/>
</dbReference>
<organism evidence="2 3">
    <name type="scientific">Endozoicomonas numazuensis</name>
    <dbReference type="NCBI Taxonomy" id="1137799"/>
    <lineage>
        <taxon>Bacteria</taxon>
        <taxon>Pseudomonadati</taxon>
        <taxon>Pseudomonadota</taxon>
        <taxon>Gammaproteobacteria</taxon>
        <taxon>Oceanospirillales</taxon>
        <taxon>Endozoicomonadaceae</taxon>
        <taxon>Endozoicomonas</taxon>
    </lineage>
</organism>
<gene>
    <name evidence="2" type="ORF">GZ78_27955</name>
</gene>